<keyword evidence="1" id="KW-1133">Transmembrane helix</keyword>
<sequence length="110" mass="12734">MDVLRKIKGSTLMETLVATVLIVVVFMMASMTLNSLFVTSVEQKDGPIRQELLFLQYIYAHGKLTLPHYDEQENWEIKVEEQIWQGKGQVIFSAMNTRNDKEIIFSLSHE</sequence>
<name>A0AA48KMT1_9FLAO</name>
<dbReference type="RefSeq" id="WP_338194013.1">
    <property type="nucleotide sequence ID" value="NZ_AP027268.1"/>
</dbReference>
<dbReference type="EMBL" id="AP027268">
    <property type="protein sequence ID" value="BDW93469.1"/>
    <property type="molecule type" value="Genomic_DNA"/>
</dbReference>
<evidence type="ECO:0000313" key="3">
    <source>
        <dbReference type="Proteomes" id="UP001330184"/>
    </source>
</evidence>
<keyword evidence="3" id="KW-1185">Reference proteome</keyword>
<reference evidence="2 3" key="1">
    <citation type="submission" date="2023-01" db="EMBL/GenBank/DDBJ databases">
        <title>Complete genome sequence of Muricauda aquimarina strain IFOP_LL357.</title>
        <authorList>
            <person name="Gajardo G."/>
            <person name="Ueki S."/>
            <person name="Maruyama F."/>
        </authorList>
    </citation>
    <scope>NUCLEOTIDE SEQUENCE [LARGE SCALE GENOMIC DNA]</scope>
    <source>
        <strain evidence="2 3">IFOP_LL357</strain>
    </source>
</reference>
<proteinExistence type="predicted"/>
<organism evidence="2 3">
    <name type="scientific">Flagellimonas marinaquae</name>
    <dbReference type="NCBI Taxonomy" id="254955"/>
    <lineage>
        <taxon>Bacteria</taxon>
        <taxon>Pseudomonadati</taxon>
        <taxon>Bacteroidota</taxon>
        <taxon>Flavobacteriia</taxon>
        <taxon>Flavobacteriales</taxon>
        <taxon>Flavobacteriaceae</taxon>
        <taxon>Flagellimonas</taxon>
    </lineage>
</organism>
<evidence type="ECO:0000256" key="1">
    <source>
        <dbReference type="SAM" id="Phobius"/>
    </source>
</evidence>
<keyword evidence="1" id="KW-0472">Membrane</keyword>
<protein>
    <submittedName>
        <fullName evidence="2">Uncharacterized protein</fullName>
    </submittedName>
</protein>
<gene>
    <name evidence="2" type="ORF">MACH07_23010</name>
</gene>
<dbReference type="Proteomes" id="UP001330184">
    <property type="component" value="Chromosome"/>
</dbReference>
<accession>A0AA48KMT1</accession>
<dbReference type="AlphaFoldDB" id="A0AA48KMT1"/>
<feature type="transmembrane region" description="Helical" evidence="1">
    <location>
        <begin position="12"/>
        <end position="33"/>
    </location>
</feature>
<keyword evidence="1" id="KW-0812">Transmembrane</keyword>
<evidence type="ECO:0000313" key="2">
    <source>
        <dbReference type="EMBL" id="BDW93469.1"/>
    </source>
</evidence>